<dbReference type="KEGG" id="luo:HHL09_25295"/>
<keyword evidence="2" id="KW-0413">Isomerase</keyword>
<gene>
    <name evidence="2" type="ORF">HHL09_25295</name>
</gene>
<dbReference type="PANTHER" id="PTHR12110">
    <property type="entry name" value="HYDROXYPYRUVATE ISOMERASE"/>
    <property type="match status" value="1"/>
</dbReference>
<dbReference type="GO" id="GO:0016853">
    <property type="term" value="F:isomerase activity"/>
    <property type="evidence" value="ECO:0007669"/>
    <property type="project" value="UniProtKB-KW"/>
</dbReference>
<dbReference type="InterPro" id="IPR036237">
    <property type="entry name" value="Xyl_isomerase-like_sf"/>
</dbReference>
<dbReference type="RefSeq" id="WP_169457439.1">
    <property type="nucleotide sequence ID" value="NZ_CP051774.1"/>
</dbReference>
<evidence type="ECO:0000259" key="1">
    <source>
        <dbReference type="Pfam" id="PF01261"/>
    </source>
</evidence>
<dbReference type="InterPro" id="IPR050312">
    <property type="entry name" value="IolE/XylAMocC-like"/>
</dbReference>
<name>A0A858RSL4_9BACT</name>
<dbReference type="Proteomes" id="UP000501812">
    <property type="component" value="Chromosome"/>
</dbReference>
<dbReference type="InterPro" id="IPR013022">
    <property type="entry name" value="Xyl_isomerase-like_TIM-brl"/>
</dbReference>
<evidence type="ECO:0000313" key="3">
    <source>
        <dbReference type="Proteomes" id="UP000501812"/>
    </source>
</evidence>
<dbReference type="Pfam" id="PF01261">
    <property type="entry name" value="AP_endonuc_2"/>
    <property type="match status" value="1"/>
</dbReference>
<dbReference type="SUPFAM" id="SSF51658">
    <property type="entry name" value="Xylose isomerase-like"/>
    <property type="match status" value="1"/>
</dbReference>
<dbReference type="Gene3D" id="3.20.20.150">
    <property type="entry name" value="Divalent-metal-dependent TIM barrel enzymes"/>
    <property type="match status" value="1"/>
</dbReference>
<reference evidence="2 3" key="1">
    <citation type="submission" date="2020-04" db="EMBL/GenBank/DDBJ databases">
        <title>Luteolibacter sp. G-1-1-1 isolated from soil.</title>
        <authorList>
            <person name="Dahal R.H."/>
        </authorList>
    </citation>
    <scope>NUCLEOTIDE SEQUENCE [LARGE SCALE GENOMIC DNA]</scope>
    <source>
        <strain evidence="2 3">G-1-1-1</strain>
    </source>
</reference>
<dbReference type="EMBL" id="CP051774">
    <property type="protein sequence ID" value="QJE98953.1"/>
    <property type="molecule type" value="Genomic_DNA"/>
</dbReference>
<dbReference type="AlphaFoldDB" id="A0A858RSL4"/>
<protein>
    <submittedName>
        <fullName evidence="2">Sugar phosphate isomerase/epimerase</fullName>
    </submittedName>
</protein>
<feature type="domain" description="Xylose isomerase-like TIM barrel" evidence="1">
    <location>
        <begin position="76"/>
        <end position="325"/>
    </location>
</feature>
<evidence type="ECO:0000313" key="2">
    <source>
        <dbReference type="EMBL" id="QJE98953.1"/>
    </source>
</evidence>
<proteinExistence type="predicted"/>
<organism evidence="2 3">
    <name type="scientific">Luteolibacter luteus</name>
    <dbReference type="NCBI Taxonomy" id="2728835"/>
    <lineage>
        <taxon>Bacteria</taxon>
        <taxon>Pseudomonadati</taxon>
        <taxon>Verrucomicrobiota</taxon>
        <taxon>Verrucomicrobiia</taxon>
        <taxon>Verrucomicrobiales</taxon>
        <taxon>Verrucomicrobiaceae</taxon>
        <taxon>Luteolibacter</taxon>
    </lineage>
</organism>
<dbReference type="PANTHER" id="PTHR12110:SF53">
    <property type="entry name" value="BLR5974 PROTEIN"/>
    <property type="match status" value="1"/>
</dbReference>
<sequence length="328" mass="36530">MNRRHFLTTAAFASAAFSISAQEEKDPSGKPRKSVVLVPGKATAASVSPSNRIGVSSYSFWGFQREELRDIPTCIDHAARMGFDGFEILQRQLFTPESTPDNAQLQKIKRHAFINGLDLMGYSTHQGFLSPDQAKRDAQIKHTIDCIEQAYALGIPTMRVNSGTWGTSKDFDDLMAKRGVEQPIEGYTEEDAYKWVIDSYQKILPTAEKCGVVMGLENHWGLGVTPEGVKRVVDTINSPWLKVTLDTGNFLEDPYERLSKLAKDTVLLQAKTYFGGGVWYTLDLDYPRIAKIMKEAGYTGYVSLEFEGKEDPLTAIPKSLALLRNAFA</sequence>
<accession>A0A858RSL4</accession>
<keyword evidence="3" id="KW-1185">Reference proteome</keyword>